<evidence type="ECO:0000313" key="3">
    <source>
        <dbReference type="Proteomes" id="UP000887567"/>
    </source>
</evidence>
<dbReference type="RefSeq" id="XP_020895140.1">
    <property type="nucleotide sequence ID" value="XM_021039481.2"/>
</dbReference>
<dbReference type="EnsemblMetazoa" id="XM_021039481.2">
    <property type="protein sequence ID" value="XP_020895140.1"/>
    <property type="gene ID" value="LOC110234116"/>
</dbReference>
<dbReference type="OrthoDB" id="5988979at2759"/>
<reference evidence="2" key="1">
    <citation type="submission" date="2022-11" db="UniProtKB">
        <authorList>
            <consortium name="EnsemblMetazoa"/>
        </authorList>
    </citation>
    <scope>IDENTIFICATION</scope>
</reference>
<dbReference type="AlphaFoldDB" id="A0A913WWK7"/>
<organism evidence="2 3">
    <name type="scientific">Exaiptasia diaphana</name>
    <name type="common">Tropical sea anemone</name>
    <name type="synonym">Aiptasia pulchella</name>
    <dbReference type="NCBI Taxonomy" id="2652724"/>
    <lineage>
        <taxon>Eukaryota</taxon>
        <taxon>Metazoa</taxon>
        <taxon>Cnidaria</taxon>
        <taxon>Anthozoa</taxon>
        <taxon>Hexacorallia</taxon>
        <taxon>Actiniaria</taxon>
        <taxon>Aiptasiidae</taxon>
        <taxon>Exaiptasia</taxon>
    </lineage>
</organism>
<dbReference type="Proteomes" id="UP000887567">
    <property type="component" value="Unplaced"/>
</dbReference>
<dbReference type="GeneID" id="110234116"/>
<dbReference type="OMA" id="HAGDEFP"/>
<accession>A0A913WWK7</accession>
<evidence type="ECO:0000313" key="2">
    <source>
        <dbReference type="EnsemblMetazoa" id="XP_020895140.1"/>
    </source>
</evidence>
<feature type="region of interest" description="Disordered" evidence="1">
    <location>
        <begin position="106"/>
        <end position="131"/>
    </location>
</feature>
<dbReference type="KEGG" id="epa:110234116"/>
<name>A0A913WWK7_EXADI</name>
<evidence type="ECO:0000256" key="1">
    <source>
        <dbReference type="SAM" id="MobiDB-lite"/>
    </source>
</evidence>
<feature type="compositionally biased region" description="Acidic residues" evidence="1">
    <location>
        <begin position="113"/>
        <end position="131"/>
    </location>
</feature>
<proteinExistence type="predicted"/>
<keyword evidence="3" id="KW-1185">Reference proteome</keyword>
<sequence>MFNRRCVARIVLVVVVVLGISRFKGVDSRPLWGRMPLGPPYIPLSQVLPGGKGVTYLSDLTQNFGDDMSHQISLGGKLVSAVGNAIQNHEDLSSKEVDDISHIVDSNYRSDYNEEGDDDDQGEYRDDYEEP</sequence>
<protein>
    <submittedName>
        <fullName evidence="2">Uncharacterized protein</fullName>
    </submittedName>
</protein>